<evidence type="ECO:0000313" key="1">
    <source>
        <dbReference type="EMBL" id="KAH3811715.1"/>
    </source>
</evidence>
<evidence type="ECO:0000313" key="2">
    <source>
        <dbReference type="Proteomes" id="UP000828390"/>
    </source>
</evidence>
<proteinExistence type="predicted"/>
<dbReference type="Proteomes" id="UP000828390">
    <property type="component" value="Unassembled WGS sequence"/>
</dbReference>
<sequence length="214" mass="23897">MSDAQYYNTLPYAGGKKQGARESQNERPLTIDLVSSRYAHFCPSPVPMDMETAANTSMNSAQAVHFSPPSFRRMIPQSIALEMSSPTGPFRQYSVSPITVENDQYFSYPNMAAMGMTFMPCVCMPDFSVSENGKSKKACRRCSITPVKKRYIDHDSQMTPIDFEVTRSKVKVTLQYIGKQVLSRDDTGIYRGSDRALLVMTRVKPGRCRSSAGV</sequence>
<keyword evidence="2" id="KW-1185">Reference proteome</keyword>
<name>A0A9D4JH52_DREPO</name>
<reference evidence="1" key="1">
    <citation type="journal article" date="2019" name="bioRxiv">
        <title>The Genome of the Zebra Mussel, Dreissena polymorpha: A Resource for Invasive Species Research.</title>
        <authorList>
            <person name="McCartney M.A."/>
            <person name="Auch B."/>
            <person name="Kono T."/>
            <person name="Mallez S."/>
            <person name="Zhang Y."/>
            <person name="Obille A."/>
            <person name="Becker A."/>
            <person name="Abrahante J.E."/>
            <person name="Garbe J."/>
            <person name="Badalamenti J.P."/>
            <person name="Herman A."/>
            <person name="Mangelson H."/>
            <person name="Liachko I."/>
            <person name="Sullivan S."/>
            <person name="Sone E.D."/>
            <person name="Koren S."/>
            <person name="Silverstein K.A.T."/>
            <person name="Beckman K.B."/>
            <person name="Gohl D.M."/>
        </authorList>
    </citation>
    <scope>NUCLEOTIDE SEQUENCE</scope>
    <source>
        <strain evidence="1">Duluth1</strain>
        <tissue evidence="1">Whole animal</tissue>
    </source>
</reference>
<accession>A0A9D4JH52</accession>
<organism evidence="1 2">
    <name type="scientific">Dreissena polymorpha</name>
    <name type="common">Zebra mussel</name>
    <name type="synonym">Mytilus polymorpha</name>
    <dbReference type="NCBI Taxonomy" id="45954"/>
    <lineage>
        <taxon>Eukaryota</taxon>
        <taxon>Metazoa</taxon>
        <taxon>Spiralia</taxon>
        <taxon>Lophotrochozoa</taxon>
        <taxon>Mollusca</taxon>
        <taxon>Bivalvia</taxon>
        <taxon>Autobranchia</taxon>
        <taxon>Heteroconchia</taxon>
        <taxon>Euheterodonta</taxon>
        <taxon>Imparidentia</taxon>
        <taxon>Neoheterodontei</taxon>
        <taxon>Myida</taxon>
        <taxon>Dreissenoidea</taxon>
        <taxon>Dreissenidae</taxon>
        <taxon>Dreissena</taxon>
    </lineage>
</organism>
<dbReference type="AlphaFoldDB" id="A0A9D4JH52"/>
<dbReference type="EMBL" id="JAIWYP010000006">
    <property type="protein sequence ID" value="KAH3811715.1"/>
    <property type="molecule type" value="Genomic_DNA"/>
</dbReference>
<reference evidence="1" key="2">
    <citation type="submission" date="2020-11" db="EMBL/GenBank/DDBJ databases">
        <authorList>
            <person name="McCartney M.A."/>
            <person name="Auch B."/>
            <person name="Kono T."/>
            <person name="Mallez S."/>
            <person name="Becker A."/>
            <person name="Gohl D.M."/>
            <person name="Silverstein K.A.T."/>
            <person name="Koren S."/>
            <person name="Bechman K.B."/>
            <person name="Herman A."/>
            <person name="Abrahante J.E."/>
            <person name="Garbe J."/>
        </authorList>
    </citation>
    <scope>NUCLEOTIDE SEQUENCE</scope>
    <source>
        <strain evidence="1">Duluth1</strain>
        <tissue evidence="1">Whole animal</tissue>
    </source>
</reference>
<protein>
    <submittedName>
        <fullName evidence="1">Uncharacterized protein</fullName>
    </submittedName>
</protein>
<gene>
    <name evidence="1" type="ORF">DPMN_140130</name>
</gene>
<comment type="caution">
    <text evidence="1">The sequence shown here is derived from an EMBL/GenBank/DDBJ whole genome shotgun (WGS) entry which is preliminary data.</text>
</comment>